<feature type="signal peptide" evidence="1">
    <location>
        <begin position="1"/>
        <end position="21"/>
    </location>
</feature>
<keyword evidence="1" id="KW-0732">Signal</keyword>
<evidence type="ECO:0000256" key="1">
    <source>
        <dbReference type="SAM" id="SignalP"/>
    </source>
</evidence>
<organism evidence="2 3">
    <name type="scientific">Ensete ventricosum</name>
    <name type="common">Abyssinian banana</name>
    <name type="synonym">Musa ensete</name>
    <dbReference type="NCBI Taxonomy" id="4639"/>
    <lineage>
        <taxon>Eukaryota</taxon>
        <taxon>Viridiplantae</taxon>
        <taxon>Streptophyta</taxon>
        <taxon>Embryophyta</taxon>
        <taxon>Tracheophyta</taxon>
        <taxon>Spermatophyta</taxon>
        <taxon>Magnoliopsida</taxon>
        <taxon>Liliopsida</taxon>
        <taxon>Zingiberales</taxon>
        <taxon>Musaceae</taxon>
        <taxon>Ensete</taxon>
    </lineage>
</organism>
<dbReference type="PANTHER" id="PTHR45856:SF11">
    <property type="entry name" value="FUNGAL LIPASE-LIKE DOMAIN-CONTAINING PROTEIN"/>
    <property type="match status" value="1"/>
</dbReference>
<accession>A0A427AF84</accession>
<dbReference type="AlphaFoldDB" id="A0A427AF84"/>
<dbReference type="InterPro" id="IPR051218">
    <property type="entry name" value="Sec_MonoDiacylglyc_Lipase"/>
</dbReference>
<feature type="chain" id="PRO_5019299032" evidence="1">
    <location>
        <begin position="22"/>
        <end position="191"/>
    </location>
</feature>
<dbReference type="PANTHER" id="PTHR45856">
    <property type="entry name" value="ALPHA/BETA-HYDROLASES SUPERFAMILY PROTEIN"/>
    <property type="match status" value="1"/>
</dbReference>
<evidence type="ECO:0000313" key="2">
    <source>
        <dbReference type="EMBL" id="RRT74899.1"/>
    </source>
</evidence>
<name>A0A427AF84_ENSVE</name>
<reference evidence="2 3" key="1">
    <citation type="journal article" date="2014" name="Agronomy (Basel)">
        <title>A Draft Genome Sequence for Ensete ventricosum, the Drought-Tolerant Tree Against Hunger.</title>
        <authorList>
            <person name="Harrison J."/>
            <person name="Moore K.A."/>
            <person name="Paszkiewicz K."/>
            <person name="Jones T."/>
            <person name="Grant M."/>
            <person name="Ambacheew D."/>
            <person name="Muzemil S."/>
            <person name="Studholme D.J."/>
        </authorList>
    </citation>
    <scope>NUCLEOTIDE SEQUENCE [LARGE SCALE GENOMIC DNA]</scope>
</reference>
<protein>
    <submittedName>
        <fullName evidence="2">Uncharacterized protein</fullName>
    </submittedName>
</protein>
<dbReference type="Proteomes" id="UP000287651">
    <property type="component" value="Unassembled WGS sequence"/>
</dbReference>
<proteinExistence type="predicted"/>
<gene>
    <name evidence="2" type="ORF">B296_00031048</name>
</gene>
<dbReference type="EMBL" id="AMZH03002638">
    <property type="protein sequence ID" value="RRT74899.1"/>
    <property type="molecule type" value="Genomic_DNA"/>
</dbReference>
<comment type="caution">
    <text evidence="2">The sequence shown here is derived from an EMBL/GenBank/DDBJ whole genome shotgun (WGS) entry which is preliminary data.</text>
</comment>
<evidence type="ECO:0000313" key="3">
    <source>
        <dbReference type="Proteomes" id="UP000287651"/>
    </source>
</evidence>
<sequence>MDRPRCLVAIVLICLLSICHARGNRFVLTYFAMRAPPAMVVYMSDLTALFTWTCSRCTDLTEVWVHNVGIGSLVYMIEKVCDSSGEDPSCSRYMLGSVGIPISIRCMMFIMLITFSCAVERSVSGNSISDHLAYFGIEMQADTWGTCRIVFHGNVVQSQVDIAGNTVLSKRPGVSSALQQNVEADKSRNAI</sequence>